<dbReference type="SUPFAM" id="SSF55729">
    <property type="entry name" value="Acyl-CoA N-acyltransferases (Nat)"/>
    <property type="match status" value="1"/>
</dbReference>
<dbReference type="PROSITE" id="PS51186">
    <property type="entry name" value="GNAT"/>
    <property type="match status" value="1"/>
</dbReference>
<sequence>MSFTVRPAVPADAAALAACAAVTFPLACPPSSDPRDIQRFLETELSESRFAERLGDPDRMILCVELHPPGDASDAAGSTKRGLGGYSMLVRTQPDDALIRGALTVLPAVELSKFYIDPAHHGAGAARALMEASLETAAGTGMPGIWLGVNQENERAIRFYSRSGFRIAGTKTFRLGGRLEDDYILERSLTGSFTGG</sequence>
<dbReference type="InterPro" id="IPR000182">
    <property type="entry name" value="GNAT_dom"/>
</dbReference>
<dbReference type="PANTHER" id="PTHR43877">
    <property type="entry name" value="AMINOALKYLPHOSPHONATE N-ACETYLTRANSFERASE-RELATED-RELATED"/>
    <property type="match status" value="1"/>
</dbReference>
<dbReference type="EMBL" id="SMTK01000002">
    <property type="protein sequence ID" value="TDK26489.1"/>
    <property type="molecule type" value="Genomic_DNA"/>
</dbReference>
<gene>
    <name evidence="4" type="ORF">E2F48_04640</name>
</gene>
<dbReference type="OrthoDB" id="143110at2"/>
<dbReference type="InterPro" id="IPR050832">
    <property type="entry name" value="Bact_Acetyltransf"/>
</dbReference>
<reference evidence="4 5" key="1">
    <citation type="submission" date="2019-03" db="EMBL/GenBank/DDBJ databases">
        <title>Arthrobacter sp. nov., an bacterium isolated from biocrust in Mu Us Desert.</title>
        <authorList>
            <person name="Lixiong L."/>
        </authorList>
    </citation>
    <scope>NUCLEOTIDE SEQUENCE [LARGE SCALE GENOMIC DNA]</scope>
    <source>
        <strain evidence="4 5">SLN-3</strain>
    </source>
</reference>
<proteinExistence type="predicted"/>
<dbReference type="AlphaFoldDB" id="A0A4R5TZ02"/>
<keyword evidence="5" id="KW-1185">Reference proteome</keyword>
<evidence type="ECO:0000313" key="4">
    <source>
        <dbReference type="EMBL" id="TDK26489.1"/>
    </source>
</evidence>
<name>A0A4R5TZ02_9MICC</name>
<evidence type="ECO:0000256" key="2">
    <source>
        <dbReference type="ARBA" id="ARBA00023315"/>
    </source>
</evidence>
<keyword evidence="2" id="KW-0012">Acyltransferase</keyword>
<organism evidence="4 5">
    <name type="scientific">Arthrobacter crusticola</name>
    <dbReference type="NCBI Taxonomy" id="2547960"/>
    <lineage>
        <taxon>Bacteria</taxon>
        <taxon>Bacillati</taxon>
        <taxon>Actinomycetota</taxon>
        <taxon>Actinomycetes</taxon>
        <taxon>Micrococcales</taxon>
        <taxon>Micrococcaceae</taxon>
        <taxon>Arthrobacter</taxon>
    </lineage>
</organism>
<dbReference type="Pfam" id="PF00583">
    <property type="entry name" value="Acetyltransf_1"/>
    <property type="match status" value="1"/>
</dbReference>
<evidence type="ECO:0000313" key="5">
    <source>
        <dbReference type="Proteomes" id="UP000295411"/>
    </source>
</evidence>
<dbReference type="Proteomes" id="UP000295411">
    <property type="component" value="Unassembled WGS sequence"/>
</dbReference>
<evidence type="ECO:0000259" key="3">
    <source>
        <dbReference type="PROSITE" id="PS51186"/>
    </source>
</evidence>
<evidence type="ECO:0000256" key="1">
    <source>
        <dbReference type="ARBA" id="ARBA00022679"/>
    </source>
</evidence>
<dbReference type="Gene3D" id="3.40.630.30">
    <property type="match status" value="1"/>
</dbReference>
<feature type="domain" description="N-acetyltransferase" evidence="3">
    <location>
        <begin position="3"/>
        <end position="190"/>
    </location>
</feature>
<keyword evidence="1 4" id="KW-0808">Transferase</keyword>
<accession>A0A4R5TZ02</accession>
<dbReference type="GO" id="GO:0016747">
    <property type="term" value="F:acyltransferase activity, transferring groups other than amino-acyl groups"/>
    <property type="evidence" value="ECO:0007669"/>
    <property type="project" value="InterPro"/>
</dbReference>
<protein>
    <submittedName>
        <fullName evidence="4">GNAT family N-acetyltransferase</fullName>
    </submittedName>
</protein>
<comment type="caution">
    <text evidence="4">The sequence shown here is derived from an EMBL/GenBank/DDBJ whole genome shotgun (WGS) entry which is preliminary data.</text>
</comment>
<dbReference type="RefSeq" id="WP_133402850.1">
    <property type="nucleotide sequence ID" value="NZ_SMTK01000002.1"/>
</dbReference>
<dbReference type="InterPro" id="IPR016181">
    <property type="entry name" value="Acyl_CoA_acyltransferase"/>
</dbReference>